<dbReference type="Gene3D" id="3.20.20.140">
    <property type="entry name" value="Metal-dependent hydrolases"/>
    <property type="match status" value="1"/>
</dbReference>
<dbReference type="PANTHER" id="PTHR43668:SF4">
    <property type="entry name" value="ALLANTOINASE"/>
    <property type="match status" value="1"/>
</dbReference>
<comment type="caution">
    <text evidence="7">The sequence shown here is derived from an EMBL/GenBank/DDBJ whole genome shotgun (WGS) entry which is preliminary data.</text>
</comment>
<dbReference type="InterPro" id="IPR032466">
    <property type="entry name" value="Metal_Hydrolase"/>
</dbReference>
<evidence type="ECO:0000313" key="7">
    <source>
        <dbReference type="EMBL" id="RZO23748.1"/>
    </source>
</evidence>
<dbReference type="GO" id="GO:0004038">
    <property type="term" value="F:allantoinase activity"/>
    <property type="evidence" value="ECO:0007669"/>
    <property type="project" value="TreeGrafter"/>
</dbReference>
<evidence type="ECO:0000256" key="2">
    <source>
        <dbReference type="ARBA" id="ARBA00002368"/>
    </source>
</evidence>
<dbReference type="GO" id="GO:0005737">
    <property type="term" value="C:cytoplasm"/>
    <property type="evidence" value="ECO:0007669"/>
    <property type="project" value="TreeGrafter"/>
</dbReference>
<dbReference type="AlphaFoldDB" id="A0A520MRA6"/>
<dbReference type="Proteomes" id="UP000320146">
    <property type="component" value="Unassembled WGS sequence"/>
</dbReference>
<evidence type="ECO:0000256" key="3">
    <source>
        <dbReference type="ARBA" id="ARBA00010286"/>
    </source>
</evidence>
<sequence>DHKISRGIDTAYTDFAYYFGGTIQNSQNLNEWENLDGVCGIKIFMGASTGNLLSATDEEVEAVVSNGQRVMAVHAEDEFLMNENKKTILKDSNDVGMHCKWRDVNSSLNATKRVVGLAKKHNRHVHVLHITTSEEMDFLRKNKDTATVEVLPNHLTLNAPDCYENLGTLAQQNPPIREKHHQDALWKAIEDGTVDIVASDHAPHTLEEKSGTYPNTPSGTPGVQTLLPIMLDHASNGKLSYERLVDLMAYGPIRVHKIKNKCSITKNYDADFTIVDPKKTHVITNEEQASKSAWTPYDGKKITGMPVMTIIRGNIVMREGELLEKITAQPIEFELD</sequence>
<name>A0A520MRA6_9GAMM</name>
<evidence type="ECO:0000256" key="1">
    <source>
        <dbReference type="ARBA" id="ARBA00001947"/>
    </source>
</evidence>
<accession>A0A520MRA6</accession>
<dbReference type="InterPro" id="IPR006680">
    <property type="entry name" value="Amidohydro-rel"/>
</dbReference>
<dbReference type="Pfam" id="PF01979">
    <property type="entry name" value="Amidohydro_1"/>
    <property type="match status" value="1"/>
</dbReference>
<dbReference type="GO" id="GO:0006145">
    <property type="term" value="P:purine nucleobase catabolic process"/>
    <property type="evidence" value="ECO:0007669"/>
    <property type="project" value="TreeGrafter"/>
</dbReference>
<dbReference type="EMBL" id="SHBL01000027">
    <property type="protein sequence ID" value="RZO23748.1"/>
    <property type="molecule type" value="Genomic_DNA"/>
</dbReference>
<dbReference type="PANTHER" id="PTHR43668">
    <property type="entry name" value="ALLANTOINASE"/>
    <property type="match status" value="1"/>
</dbReference>
<keyword evidence="5 7" id="KW-0378">Hydrolase</keyword>
<comment type="cofactor">
    <cofactor evidence="1">
        <name>Zn(2+)</name>
        <dbReference type="ChEBI" id="CHEBI:29105"/>
    </cofactor>
</comment>
<dbReference type="PROSITE" id="PS00483">
    <property type="entry name" value="DIHYDROOROTASE_2"/>
    <property type="match status" value="1"/>
</dbReference>
<evidence type="ECO:0000256" key="4">
    <source>
        <dbReference type="ARBA" id="ARBA00022723"/>
    </source>
</evidence>
<reference evidence="7 8" key="1">
    <citation type="submission" date="2019-02" db="EMBL/GenBank/DDBJ databases">
        <title>Prokaryotic population dynamics and viral predation in marine succession experiment using metagenomics: the confinement effect.</title>
        <authorList>
            <person name="Haro-Moreno J.M."/>
            <person name="Rodriguez-Valera F."/>
            <person name="Lopez-Perez M."/>
        </authorList>
    </citation>
    <scope>NUCLEOTIDE SEQUENCE [LARGE SCALE GENOMIC DNA]</scope>
    <source>
        <strain evidence="7">MED-G166</strain>
    </source>
</reference>
<proteinExistence type="inferred from homology"/>
<dbReference type="GO" id="GO:0046872">
    <property type="term" value="F:metal ion binding"/>
    <property type="evidence" value="ECO:0007669"/>
    <property type="project" value="UniProtKB-KW"/>
</dbReference>
<dbReference type="InterPro" id="IPR002195">
    <property type="entry name" value="Dihydroorotase_CS"/>
</dbReference>
<evidence type="ECO:0000313" key="8">
    <source>
        <dbReference type="Proteomes" id="UP000320146"/>
    </source>
</evidence>
<keyword evidence="4" id="KW-0479">Metal-binding</keyword>
<comment type="similarity">
    <text evidence="3">Belongs to the metallo-dependent hydrolases superfamily. DHOase family. Class I DHOase subfamily.</text>
</comment>
<organism evidence="7 8">
    <name type="scientific">SAR86 cluster bacterium</name>
    <dbReference type="NCBI Taxonomy" id="2030880"/>
    <lineage>
        <taxon>Bacteria</taxon>
        <taxon>Pseudomonadati</taxon>
        <taxon>Pseudomonadota</taxon>
        <taxon>Gammaproteobacteria</taxon>
        <taxon>SAR86 cluster</taxon>
    </lineage>
</organism>
<comment type="function">
    <text evidence="2">Catalyzes the reversible cyclization of carbamoyl aspartate to dihydroorotate.</text>
</comment>
<dbReference type="SUPFAM" id="SSF51556">
    <property type="entry name" value="Metallo-dependent hydrolases"/>
    <property type="match status" value="1"/>
</dbReference>
<dbReference type="GO" id="GO:0004151">
    <property type="term" value="F:dihydroorotase activity"/>
    <property type="evidence" value="ECO:0007669"/>
    <property type="project" value="UniProtKB-EC"/>
</dbReference>
<dbReference type="EC" id="3.5.2.3" evidence="7"/>
<dbReference type="SUPFAM" id="SSF51338">
    <property type="entry name" value="Composite domain of metallo-dependent hydrolases"/>
    <property type="match status" value="1"/>
</dbReference>
<gene>
    <name evidence="7" type="ORF">EVA99_03305</name>
</gene>
<evidence type="ECO:0000259" key="6">
    <source>
        <dbReference type="Pfam" id="PF01979"/>
    </source>
</evidence>
<dbReference type="InterPro" id="IPR050138">
    <property type="entry name" value="DHOase/Allantoinase_Hydrolase"/>
</dbReference>
<feature type="non-terminal residue" evidence="7">
    <location>
        <position position="1"/>
    </location>
</feature>
<feature type="domain" description="Amidohydrolase-related" evidence="6">
    <location>
        <begin position="113"/>
        <end position="316"/>
    </location>
</feature>
<evidence type="ECO:0000256" key="5">
    <source>
        <dbReference type="ARBA" id="ARBA00022801"/>
    </source>
</evidence>
<dbReference type="Gene3D" id="2.30.40.10">
    <property type="entry name" value="Urease, subunit C, domain 1"/>
    <property type="match status" value="1"/>
</dbReference>
<protein>
    <submittedName>
        <fullName evidence="7">Dihydroorotase</fullName>
        <ecNumber evidence="7">3.5.2.3</ecNumber>
    </submittedName>
</protein>
<dbReference type="InterPro" id="IPR011059">
    <property type="entry name" value="Metal-dep_hydrolase_composite"/>
</dbReference>